<dbReference type="Proteomes" id="UP000283128">
    <property type="component" value="Unassembled WGS sequence"/>
</dbReference>
<feature type="compositionally biased region" description="Pro residues" evidence="1">
    <location>
        <begin position="29"/>
        <end position="43"/>
    </location>
</feature>
<dbReference type="AlphaFoldDB" id="A0A3S2VXJ9"/>
<feature type="region of interest" description="Disordered" evidence="1">
    <location>
        <begin position="1"/>
        <end position="65"/>
    </location>
</feature>
<dbReference type="InterPro" id="IPR021994">
    <property type="entry name" value="DUF3592"/>
</dbReference>
<evidence type="ECO:0000259" key="3">
    <source>
        <dbReference type="Pfam" id="PF12158"/>
    </source>
</evidence>
<keyword evidence="5" id="KW-1185">Reference proteome</keyword>
<dbReference type="Pfam" id="PF12158">
    <property type="entry name" value="DUF3592"/>
    <property type="match status" value="1"/>
</dbReference>
<protein>
    <submittedName>
        <fullName evidence="4">DUF3592 domain-containing protein</fullName>
    </submittedName>
</protein>
<feature type="transmembrane region" description="Helical" evidence="2">
    <location>
        <begin position="182"/>
        <end position="202"/>
    </location>
</feature>
<name>A0A3S2VXJ9_9ACTN</name>
<accession>A0A3S2VXJ9</accession>
<gene>
    <name evidence="4" type="ORF">EOT10_15435</name>
</gene>
<comment type="caution">
    <text evidence="4">The sequence shown here is derived from an EMBL/GenBank/DDBJ whole genome shotgun (WGS) entry which is preliminary data.</text>
</comment>
<feature type="domain" description="DUF3592" evidence="3">
    <location>
        <begin position="104"/>
        <end position="177"/>
    </location>
</feature>
<evidence type="ECO:0000313" key="4">
    <source>
        <dbReference type="EMBL" id="RVU24404.1"/>
    </source>
</evidence>
<proteinExistence type="predicted"/>
<feature type="compositionally biased region" description="Low complexity" evidence="1">
    <location>
        <begin position="14"/>
        <end position="28"/>
    </location>
</feature>
<evidence type="ECO:0000313" key="5">
    <source>
        <dbReference type="Proteomes" id="UP000283128"/>
    </source>
</evidence>
<keyword evidence="2" id="KW-1133">Transmembrane helix</keyword>
<keyword evidence="2" id="KW-0472">Membrane</keyword>
<evidence type="ECO:0000256" key="1">
    <source>
        <dbReference type="SAM" id="MobiDB-lite"/>
    </source>
</evidence>
<feature type="transmembrane region" description="Helical" evidence="2">
    <location>
        <begin position="73"/>
        <end position="93"/>
    </location>
</feature>
<reference evidence="4 5" key="1">
    <citation type="submission" date="2019-01" db="EMBL/GenBank/DDBJ databases">
        <title>Genome sequences of Streptomyces and Rhizobium isolates collected from root and soil.</title>
        <authorList>
            <person name="Chhettri S."/>
            <person name="Sevigny J.L."/>
            <person name="Sen A."/>
            <person name="Ennis N."/>
            <person name="Tisa L."/>
        </authorList>
    </citation>
    <scope>NUCLEOTIDE SEQUENCE [LARGE SCALE GENOMIC DNA]</scope>
    <source>
        <strain evidence="4 5">San01</strain>
    </source>
</reference>
<sequence length="218" mass="23180">MWWGEPRGAWTRGAARAAPAARQQAHAPAPAPSPAPAPAPAPARPQDRASPLNSPDNGPSQEAPLGSLPMSPLWLLALIPFVAGLVLATTQGLQLVTETLRRSTGTMVDATVTGHVASNEATYPVLHPVVGWTPADGTTREQALPDEAGPHVLPEGRRIRVRFDPAHPELAALDGDGRYRSCVAWLWTGMALWAGTLAVVIWRMGYVMNVSNGYASPW</sequence>
<evidence type="ECO:0000256" key="2">
    <source>
        <dbReference type="SAM" id="Phobius"/>
    </source>
</evidence>
<dbReference type="EMBL" id="RZYA01000006">
    <property type="protein sequence ID" value="RVU24404.1"/>
    <property type="molecule type" value="Genomic_DNA"/>
</dbReference>
<dbReference type="OrthoDB" id="4241190at2"/>
<organism evidence="4 5">
    <name type="scientific">Streptomyces antnestii</name>
    <dbReference type="NCBI Taxonomy" id="2494256"/>
    <lineage>
        <taxon>Bacteria</taxon>
        <taxon>Bacillati</taxon>
        <taxon>Actinomycetota</taxon>
        <taxon>Actinomycetes</taxon>
        <taxon>Kitasatosporales</taxon>
        <taxon>Streptomycetaceae</taxon>
        <taxon>Streptomyces</taxon>
    </lineage>
</organism>
<keyword evidence="2" id="KW-0812">Transmembrane</keyword>